<gene>
    <name evidence="3" type="ORF">AVEN_109391_1</name>
</gene>
<organism evidence="3 4">
    <name type="scientific">Araneus ventricosus</name>
    <name type="common">Orbweaver spider</name>
    <name type="synonym">Epeira ventricosa</name>
    <dbReference type="NCBI Taxonomy" id="182803"/>
    <lineage>
        <taxon>Eukaryota</taxon>
        <taxon>Metazoa</taxon>
        <taxon>Ecdysozoa</taxon>
        <taxon>Arthropoda</taxon>
        <taxon>Chelicerata</taxon>
        <taxon>Arachnida</taxon>
        <taxon>Araneae</taxon>
        <taxon>Araneomorphae</taxon>
        <taxon>Entelegynae</taxon>
        <taxon>Araneoidea</taxon>
        <taxon>Araneidae</taxon>
        <taxon>Araneus</taxon>
    </lineage>
</organism>
<feature type="coiled-coil region" evidence="1">
    <location>
        <begin position="21"/>
        <end position="65"/>
    </location>
</feature>
<dbReference type="Pfam" id="PF18701">
    <property type="entry name" value="DUF5641"/>
    <property type="match status" value="1"/>
</dbReference>
<dbReference type="Proteomes" id="UP000499080">
    <property type="component" value="Unassembled WGS sequence"/>
</dbReference>
<dbReference type="InterPro" id="IPR040676">
    <property type="entry name" value="DUF5641"/>
</dbReference>
<keyword evidence="1" id="KW-0175">Coiled coil</keyword>
<reference evidence="3 4" key="1">
    <citation type="journal article" date="2019" name="Sci. Rep.">
        <title>Orb-weaving spider Araneus ventricosus genome elucidates the spidroin gene catalogue.</title>
        <authorList>
            <person name="Kono N."/>
            <person name="Nakamura H."/>
            <person name="Ohtoshi R."/>
            <person name="Moran D.A.P."/>
            <person name="Shinohara A."/>
            <person name="Yoshida Y."/>
            <person name="Fujiwara M."/>
            <person name="Mori M."/>
            <person name="Tomita M."/>
            <person name="Arakawa K."/>
        </authorList>
    </citation>
    <scope>NUCLEOTIDE SEQUENCE [LARGE SCALE GENOMIC DNA]</scope>
</reference>
<evidence type="ECO:0000313" key="3">
    <source>
        <dbReference type="EMBL" id="GBN14959.1"/>
    </source>
</evidence>
<dbReference type="SUPFAM" id="SSF56672">
    <property type="entry name" value="DNA/RNA polymerases"/>
    <property type="match status" value="1"/>
</dbReference>
<dbReference type="InterPro" id="IPR000477">
    <property type="entry name" value="RT_dom"/>
</dbReference>
<dbReference type="InterPro" id="IPR043128">
    <property type="entry name" value="Rev_trsase/Diguanyl_cyclase"/>
</dbReference>
<dbReference type="InterPro" id="IPR001584">
    <property type="entry name" value="Integrase_cat-core"/>
</dbReference>
<sequence>MDIEKSLRKRNTIRTFVTNIVQEAEELLNNSELDIDLLEELLVKLKQKECQLKEINDQVEKLIDVSSIETEILDSEEFNDKISKCIRKINRKLKPNIVKNPESQREIEAKDRGFNVKLPKLTIEKFTGNPQEWTEFWNSFETTIHENNVLSKVEKFSYLKMYLSGKALNVVSGFELSSENYDNCIKILKDRFGRKDVIVSSYMNKIINIEPVKNSSNLNALRRLYDDLITSVRNLDAMSVTSGSYSCMLIPMVLKKIPYNMVLEFNRKKGSKSEDEVSELLDYIKSEVECRESSNLIINGNLSELASSPRHSFESKKYVHTKRPVAATLATNVKVRYCCFCKNDAHDSDNCNEFSNEQKRNKLRDDRRCYRCLKKFHTSSTCRSKIAPCSVCQKNSHNKIFCKSVNEKVEVSEEGNLATAMSVNSLNSRNVLLQTCTVSVLGESSTELTRLLTDSAAERNFIRSDLVKKLKLKSIRKETLYIYSFGMKIPQRIIYDVVDVRIQSLENPRNSLQFEALVTDTITGSQINFADKVTRSSLEKRGIRLADRESVPDVQILAGGEIFWVLQPQRIEKINKHLFLTQTLFGYTVQGVTRSPREGESHSVLRVAAMPEVRGQLPEACSCGLEERLKSFFQLESLGIYDSGVSDNREETELMMQRFEGGLELLKGRYYADLLWKSEFDTRLLGSNFTVALKRLESLIPKLEKNKWLHLCYDSVLKEQLDLGVIEPCSLIDQNQNSYYMPHRPVVKEGSETTKVRIVFDASSKQGNFYSLNDCLMPGPNLNPSILDLLINFRKHKIAFSADIEKAFLQIGIKENERDFLRFLYFDKNNDNELKCFRMTRVPFGVTCSPFILAATIKHHIKKFKGNSEVHEMLDSSVYVDDLFYGGDSLEKAHQLSTDAVTVFREAGMNLRKFQTNSTELKKIWIENNVTSETENDNRKILGLIWNVNTDTLKLEIDSLLEMIPNLKCTKRHILKTVAKIFDPVGFISPFVIRVKCLLQQLWELGLDFDDAVPQRVRQNWLEWCAEVETLKSFSLKRTLFSNYDVDEMEIHVFADSSTKAYGAVAYIRHKRTFEVQFVLSKTRVAPVKKLTLPRLELLGALIAARIASYLKSLLRISACDTYCWTDSSIALNWIKGSAIRWKQFVANRVREIQTLTDPGKWKFCEGRENPADLLSRGCSAQKLLNSEIWWSGARWLSQPKYLWPATVERKIPEEITELKGVKTVVQNITVQKPEHPFHCLFNKCSSWSKVVRVAAWCLRFIKNLQKTNDKTKTFLLTSEFEEAQNVILKYVQEEAFHEEIQRLKINKPIKTHSKLLALCPYLDGNEILRVGGRLRHAKLHENTKYPVILPKDHVVTDLIIRHYHLKYLHAGNQLVHSAIRQRYWILCARVAIKRIIWKCVRCARLRSALSQQLMGDLPPSRVNPSRAFSKVGVDLSGPFQVKPRKGRGIRPMKTYACIFVCFTVKAVHLEMLGDLSSDCFIAALKRFAARRGKPDEIFSDCGTNFIGASKELKAVCSTESVANFLCTNEIVWHFNPPSAPHFGGLWEAAVKSMKFHLRRAIGAQILIYEEFSTLLVQIEACLNSRPLVPVSSDPDDLSVITPANFLIGSTLDAIPERDVTNFTIPLADRWKLVQQISQSFWKRWSSEYIIQFQRRSKWQRPHYNLRVNDIVLIKDDNLPPLKWRMGRVVETFPGSDNQVRVVKLKTQLGVMKRPIHKLCVLPVES</sequence>
<evidence type="ECO:0000256" key="1">
    <source>
        <dbReference type="SAM" id="Coils"/>
    </source>
</evidence>
<dbReference type="Pfam" id="PF00078">
    <property type="entry name" value="RVT_1"/>
    <property type="match status" value="1"/>
</dbReference>
<dbReference type="PANTHER" id="PTHR47331">
    <property type="entry name" value="PHD-TYPE DOMAIN-CONTAINING PROTEIN"/>
    <property type="match status" value="1"/>
</dbReference>
<dbReference type="InterPro" id="IPR043502">
    <property type="entry name" value="DNA/RNA_pol_sf"/>
</dbReference>
<feature type="domain" description="Integrase catalytic" evidence="2">
    <location>
        <begin position="1421"/>
        <end position="1611"/>
    </location>
</feature>
<dbReference type="InterPro" id="IPR008042">
    <property type="entry name" value="Retrotrans_Pao"/>
</dbReference>
<dbReference type="CDD" id="cd01644">
    <property type="entry name" value="RT_pepA17"/>
    <property type="match status" value="1"/>
</dbReference>
<dbReference type="Pfam" id="PF05380">
    <property type="entry name" value="Peptidase_A17"/>
    <property type="match status" value="1"/>
</dbReference>
<accession>A0A4Y2LKJ3</accession>
<dbReference type="InterPro" id="IPR036397">
    <property type="entry name" value="RNaseH_sf"/>
</dbReference>
<name>A0A4Y2LKJ3_ARAVE</name>
<dbReference type="OrthoDB" id="6432087at2759"/>
<dbReference type="InterPro" id="IPR012337">
    <property type="entry name" value="RNaseH-like_sf"/>
</dbReference>
<dbReference type="Gene3D" id="3.30.70.270">
    <property type="match status" value="1"/>
</dbReference>
<evidence type="ECO:0000313" key="4">
    <source>
        <dbReference type="Proteomes" id="UP000499080"/>
    </source>
</evidence>
<keyword evidence="4" id="KW-1185">Reference proteome</keyword>
<dbReference type="GO" id="GO:0042575">
    <property type="term" value="C:DNA polymerase complex"/>
    <property type="evidence" value="ECO:0007669"/>
    <property type="project" value="UniProtKB-ARBA"/>
</dbReference>
<comment type="caution">
    <text evidence="3">The sequence shown here is derived from an EMBL/GenBank/DDBJ whole genome shotgun (WGS) entry which is preliminary data.</text>
</comment>
<dbReference type="InterPro" id="IPR005312">
    <property type="entry name" value="DUF1759"/>
</dbReference>
<dbReference type="Gene3D" id="3.30.420.10">
    <property type="entry name" value="Ribonuclease H-like superfamily/Ribonuclease H"/>
    <property type="match status" value="1"/>
</dbReference>
<protein>
    <recommendedName>
        <fullName evidence="2">Integrase catalytic domain-containing protein</fullName>
    </recommendedName>
</protein>
<dbReference type="GO" id="GO:0015074">
    <property type="term" value="P:DNA integration"/>
    <property type="evidence" value="ECO:0007669"/>
    <property type="project" value="InterPro"/>
</dbReference>
<proteinExistence type="predicted"/>
<dbReference type="PANTHER" id="PTHR47331:SF5">
    <property type="entry name" value="RIBONUCLEASE H"/>
    <property type="match status" value="1"/>
</dbReference>
<dbReference type="PROSITE" id="PS50994">
    <property type="entry name" value="INTEGRASE"/>
    <property type="match status" value="1"/>
</dbReference>
<dbReference type="Gene3D" id="3.10.10.10">
    <property type="entry name" value="HIV Type 1 Reverse Transcriptase, subunit A, domain 1"/>
    <property type="match status" value="1"/>
</dbReference>
<evidence type="ECO:0000259" key="2">
    <source>
        <dbReference type="PROSITE" id="PS50994"/>
    </source>
</evidence>
<dbReference type="GO" id="GO:0071897">
    <property type="term" value="P:DNA biosynthetic process"/>
    <property type="evidence" value="ECO:0007669"/>
    <property type="project" value="UniProtKB-ARBA"/>
</dbReference>
<dbReference type="Pfam" id="PF03564">
    <property type="entry name" value="DUF1759"/>
    <property type="match status" value="1"/>
</dbReference>
<dbReference type="GO" id="GO:0003676">
    <property type="term" value="F:nucleic acid binding"/>
    <property type="evidence" value="ECO:0007669"/>
    <property type="project" value="InterPro"/>
</dbReference>
<dbReference type="SUPFAM" id="SSF53098">
    <property type="entry name" value="Ribonuclease H-like"/>
    <property type="match status" value="1"/>
</dbReference>
<dbReference type="EMBL" id="BGPR01005968">
    <property type="protein sequence ID" value="GBN14959.1"/>
    <property type="molecule type" value="Genomic_DNA"/>
</dbReference>